<dbReference type="SUPFAM" id="SSF48403">
    <property type="entry name" value="Ankyrin repeat"/>
    <property type="match status" value="2"/>
</dbReference>
<feature type="region of interest" description="Disordered" evidence="4">
    <location>
        <begin position="923"/>
        <end position="943"/>
    </location>
</feature>
<feature type="compositionally biased region" description="Acidic residues" evidence="4">
    <location>
        <begin position="227"/>
        <end position="258"/>
    </location>
</feature>
<evidence type="ECO:0000313" key="7">
    <source>
        <dbReference type="Proteomes" id="UP001146793"/>
    </source>
</evidence>
<dbReference type="SUPFAM" id="SSF54928">
    <property type="entry name" value="RNA-binding domain, RBD"/>
    <property type="match status" value="1"/>
</dbReference>
<feature type="region of interest" description="Disordered" evidence="4">
    <location>
        <begin position="204"/>
        <end position="262"/>
    </location>
</feature>
<feature type="compositionally biased region" description="Basic and acidic residues" evidence="4">
    <location>
        <begin position="212"/>
        <end position="226"/>
    </location>
</feature>
<dbReference type="EMBL" id="JANTQA010000008">
    <property type="protein sequence ID" value="KAJ3452086.1"/>
    <property type="molecule type" value="Genomic_DNA"/>
</dbReference>
<dbReference type="Proteomes" id="UP001146793">
    <property type="component" value="Unassembled WGS sequence"/>
</dbReference>
<dbReference type="InterPro" id="IPR000210">
    <property type="entry name" value="BTB/POZ_dom"/>
</dbReference>
<evidence type="ECO:0000256" key="3">
    <source>
        <dbReference type="PROSITE-ProRule" id="PRU00023"/>
    </source>
</evidence>
<dbReference type="CDD" id="cd18186">
    <property type="entry name" value="BTB_POZ_ZBTB_KLHL-like"/>
    <property type="match status" value="1"/>
</dbReference>
<feature type="domain" description="BTB" evidence="5">
    <location>
        <begin position="673"/>
        <end position="739"/>
    </location>
</feature>
<feature type="repeat" description="ANK" evidence="3">
    <location>
        <begin position="105"/>
        <end position="139"/>
    </location>
</feature>
<dbReference type="Gene3D" id="3.30.710.10">
    <property type="entry name" value="Potassium Channel Kv1.1, Chain A"/>
    <property type="match status" value="1"/>
</dbReference>
<name>A0AAV8ACS6_9EUKA</name>
<evidence type="ECO:0000259" key="5">
    <source>
        <dbReference type="PROSITE" id="PS50097"/>
    </source>
</evidence>
<gene>
    <name evidence="6" type="ORF">M0812_03849</name>
</gene>
<feature type="repeat" description="ANK" evidence="3">
    <location>
        <begin position="362"/>
        <end position="396"/>
    </location>
</feature>
<reference evidence="6" key="1">
    <citation type="submission" date="2022-08" db="EMBL/GenBank/DDBJ databases">
        <title>Novel sulphate-reducing endosymbionts in the free-living metamonad Anaeramoeba.</title>
        <authorList>
            <person name="Jerlstrom-Hultqvist J."/>
            <person name="Cepicka I."/>
            <person name="Gallot-Lavallee L."/>
            <person name="Salas-Leiva D."/>
            <person name="Curtis B.A."/>
            <person name="Zahonova K."/>
            <person name="Pipaliya S."/>
            <person name="Dacks J."/>
            <person name="Roger A.J."/>
        </authorList>
    </citation>
    <scope>NUCLEOTIDE SEQUENCE</scope>
    <source>
        <strain evidence="6">Busselton2</strain>
    </source>
</reference>
<dbReference type="PANTHER" id="PTHR24126">
    <property type="entry name" value="ANKYRIN REPEAT, PH AND SEC7 DOMAIN CONTAINING PROTEIN SECG-RELATED"/>
    <property type="match status" value="1"/>
</dbReference>
<dbReference type="Pfam" id="PF14605">
    <property type="entry name" value="Nup35_RRM_2"/>
    <property type="match status" value="1"/>
</dbReference>
<feature type="repeat" description="ANK" evidence="3">
    <location>
        <begin position="140"/>
        <end position="174"/>
    </location>
</feature>
<keyword evidence="1" id="KW-0677">Repeat</keyword>
<dbReference type="InterPro" id="IPR035979">
    <property type="entry name" value="RBD_domain_sf"/>
</dbReference>
<dbReference type="PROSITE" id="PS50097">
    <property type="entry name" value="BTB"/>
    <property type="match status" value="1"/>
</dbReference>
<dbReference type="PROSITE" id="PS50297">
    <property type="entry name" value="ANK_REP_REGION"/>
    <property type="match status" value="1"/>
</dbReference>
<evidence type="ECO:0000256" key="4">
    <source>
        <dbReference type="SAM" id="MobiDB-lite"/>
    </source>
</evidence>
<dbReference type="AlphaFoldDB" id="A0AAV8ACS6"/>
<keyword evidence="2 3" id="KW-0040">ANK repeat</keyword>
<dbReference type="CDD" id="cd00590">
    <property type="entry name" value="RRM_SF"/>
    <property type="match status" value="1"/>
</dbReference>
<evidence type="ECO:0000256" key="2">
    <source>
        <dbReference type="ARBA" id="ARBA00023043"/>
    </source>
</evidence>
<dbReference type="InterPro" id="IPR002110">
    <property type="entry name" value="Ankyrin_rpt"/>
</dbReference>
<proteinExistence type="predicted"/>
<dbReference type="Pfam" id="PF00651">
    <property type="entry name" value="BTB"/>
    <property type="match status" value="1"/>
</dbReference>
<protein>
    <submittedName>
        <fullName evidence="6">Ankyrin repeat ph and sec7 domain containing protein secg-related</fullName>
    </submittedName>
</protein>
<organism evidence="6 7">
    <name type="scientific">Anaeramoeba flamelloides</name>
    <dbReference type="NCBI Taxonomy" id="1746091"/>
    <lineage>
        <taxon>Eukaryota</taxon>
        <taxon>Metamonada</taxon>
        <taxon>Anaeramoebidae</taxon>
        <taxon>Anaeramoeba</taxon>
    </lineage>
</organism>
<sequence>MFPFTKQISDQNPRKLIENCIHSIHSQKTKPLFTEEELGCLINGNLEYVKRLVNVTNVNSYIGKVGQLVCGEINIFHFLSKYNPKPELIKYLLDIGGDVEKRDCFGNTSLSIACTNPRLRLVTVHYFVSAGTNLNAKNKFNSTALHHLCSSQNPNLQMIDFLVKNGANVNCSDLLNGVPLDYILSRKVLNFPIIQYLIENGLKQQQPQGQQKNEKQQQNENEKDFNDDNTDEDEDEDENDNDNENVNENENENDNDNESDQHSCICENEELSRELIDQLISKKDIIQTTQTIQNILLRFFCRHNHINFNIISYLVELGADLRLIQDKYSPLLYCCEQKKIDFKIIPFLVQNGCRINARSNVDQSTPLHLLCSHDGVTPQVVNCLIQSGAKINKLNQNMELPIHKLCENENFDLQILKALVLKGSNFLATTKNNLSLLHLICQNPFVTIDALKYLLNLGLNINLQDDSGNTAFHYLSSNTNVTLKMVKLFIKFGTNINQKNNASKTPFYEFTNNYWEIKNFYPIFFYLLNHGAKLFKINNCGEVNFEEPEITEFSFDKFKIDFYLSYNAKSFNQDFKRLFELQELTDFQIKGIKMHKEFVELRTNSKINKVYQILKKYKSEEIKAFMYWVYCDEINNTTLIINICKEFNIYDPEKKYLKKDLRNFYKNNQKFPKDFQIVAHGEPIKVHKLILQARSDLFRSLFLTVTQNMNQIIDYSKKRYNTIQALVKFLYTDELDLTLIDENGKEELEDCLDYYQLNINSPLKFLLNYHFQRFGLPSACLKLTGIEQEKEKEIMKHFHSFGKIMKIAYQNFRMKTPYYLIQYYKIEDAQKALGILNSAKSFIIEKGITVETAEMNTTLSYSVPDVHLSLEDCYHKFKVFGDIQNIEIKRNQNKNIKSLALIKYYYPKDAQLAYNSLIYSNRNHNDNDKENGNDSSNNNNARDNILNHKYIDCHHNHHHDHHHSITGNLKNKIKWINPEIKYESIYIYIHEEIDVSNKNSQRF</sequence>
<comment type="caution">
    <text evidence="6">The sequence shown here is derived from an EMBL/GenBank/DDBJ whole genome shotgun (WGS) entry which is preliminary data.</text>
</comment>
<dbReference type="PROSITE" id="PS50088">
    <property type="entry name" value="ANK_REPEAT"/>
    <property type="match status" value="4"/>
</dbReference>
<dbReference type="GO" id="GO:0003676">
    <property type="term" value="F:nucleic acid binding"/>
    <property type="evidence" value="ECO:0007669"/>
    <property type="project" value="InterPro"/>
</dbReference>
<dbReference type="PANTHER" id="PTHR24126:SF14">
    <property type="entry name" value="ANK_REP_REGION DOMAIN-CONTAINING PROTEIN"/>
    <property type="match status" value="1"/>
</dbReference>
<dbReference type="SMART" id="SM00248">
    <property type="entry name" value="ANK"/>
    <property type="match status" value="10"/>
</dbReference>
<dbReference type="SUPFAM" id="SSF54695">
    <property type="entry name" value="POZ domain"/>
    <property type="match status" value="1"/>
</dbReference>
<feature type="repeat" description="ANK" evidence="3">
    <location>
        <begin position="467"/>
        <end position="501"/>
    </location>
</feature>
<evidence type="ECO:0000256" key="1">
    <source>
        <dbReference type="ARBA" id="ARBA00022737"/>
    </source>
</evidence>
<accession>A0AAV8ACS6</accession>
<dbReference type="Gene3D" id="1.25.40.20">
    <property type="entry name" value="Ankyrin repeat-containing domain"/>
    <property type="match status" value="2"/>
</dbReference>
<dbReference type="Pfam" id="PF00023">
    <property type="entry name" value="Ank"/>
    <property type="match status" value="1"/>
</dbReference>
<evidence type="ECO:0000313" key="6">
    <source>
        <dbReference type="EMBL" id="KAJ3452086.1"/>
    </source>
</evidence>
<dbReference type="Pfam" id="PF12796">
    <property type="entry name" value="Ank_2"/>
    <property type="match status" value="2"/>
</dbReference>
<dbReference type="InterPro" id="IPR036770">
    <property type="entry name" value="Ankyrin_rpt-contain_sf"/>
</dbReference>
<dbReference type="SMART" id="SM00225">
    <property type="entry name" value="BTB"/>
    <property type="match status" value="1"/>
</dbReference>
<feature type="compositionally biased region" description="Low complexity" evidence="4">
    <location>
        <begin position="933"/>
        <end position="943"/>
    </location>
</feature>
<dbReference type="InterPro" id="IPR011333">
    <property type="entry name" value="SKP1/BTB/POZ_sf"/>
</dbReference>
<feature type="compositionally biased region" description="Basic and acidic residues" evidence="4">
    <location>
        <begin position="923"/>
        <end position="932"/>
    </location>
</feature>